<feature type="non-terminal residue" evidence="2">
    <location>
        <position position="1"/>
    </location>
</feature>
<organism evidence="2 3">
    <name type="scientific">Gulo gulo</name>
    <name type="common">Wolverine</name>
    <name type="synonym">Gluton</name>
    <dbReference type="NCBI Taxonomy" id="48420"/>
    <lineage>
        <taxon>Eukaryota</taxon>
        <taxon>Metazoa</taxon>
        <taxon>Chordata</taxon>
        <taxon>Craniata</taxon>
        <taxon>Vertebrata</taxon>
        <taxon>Euteleostomi</taxon>
        <taxon>Mammalia</taxon>
        <taxon>Eutheria</taxon>
        <taxon>Laurasiatheria</taxon>
        <taxon>Carnivora</taxon>
        <taxon>Caniformia</taxon>
        <taxon>Musteloidea</taxon>
        <taxon>Mustelidae</taxon>
        <taxon>Guloninae</taxon>
        <taxon>Gulo</taxon>
    </lineage>
</organism>
<keyword evidence="3" id="KW-1185">Reference proteome</keyword>
<dbReference type="AlphaFoldDB" id="A0A9X9MCI1"/>
<evidence type="ECO:0000313" key="2">
    <source>
        <dbReference type="EMBL" id="VCX42052.1"/>
    </source>
</evidence>
<sequence length="72" mass="7655">NITPGEVGTRQDSLKALSSEVSGLRRRGARKVTPGGGRHSWVRFCDSERGNQGSRAGRESVGSFIGPRQGMG</sequence>
<proteinExistence type="predicted"/>
<dbReference type="EMBL" id="CYRY02046365">
    <property type="protein sequence ID" value="VCX42052.1"/>
    <property type="molecule type" value="Genomic_DNA"/>
</dbReference>
<name>A0A9X9MCI1_GULGU</name>
<gene>
    <name evidence="2" type="ORF">BN2614_LOCUS1</name>
</gene>
<dbReference type="Proteomes" id="UP000269945">
    <property type="component" value="Unassembled WGS sequence"/>
</dbReference>
<feature type="region of interest" description="Disordered" evidence="1">
    <location>
        <begin position="1"/>
        <end position="72"/>
    </location>
</feature>
<reference evidence="2 3" key="1">
    <citation type="submission" date="2018-10" db="EMBL/GenBank/DDBJ databases">
        <authorList>
            <person name="Ekblom R."/>
            <person name="Jareborg N."/>
        </authorList>
    </citation>
    <scope>NUCLEOTIDE SEQUENCE [LARGE SCALE GENOMIC DNA]</scope>
    <source>
        <tissue evidence="2">Muscle</tissue>
    </source>
</reference>
<feature type="non-terminal residue" evidence="2">
    <location>
        <position position="72"/>
    </location>
</feature>
<comment type="caution">
    <text evidence="2">The sequence shown here is derived from an EMBL/GenBank/DDBJ whole genome shotgun (WGS) entry which is preliminary data.</text>
</comment>
<accession>A0A9X9MCI1</accession>
<evidence type="ECO:0000313" key="3">
    <source>
        <dbReference type="Proteomes" id="UP000269945"/>
    </source>
</evidence>
<protein>
    <submittedName>
        <fullName evidence="2">Uncharacterized protein</fullName>
    </submittedName>
</protein>
<evidence type="ECO:0000256" key="1">
    <source>
        <dbReference type="SAM" id="MobiDB-lite"/>
    </source>
</evidence>